<dbReference type="InterPro" id="IPR001478">
    <property type="entry name" value="PDZ"/>
</dbReference>
<dbReference type="InterPro" id="IPR036034">
    <property type="entry name" value="PDZ_sf"/>
</dbReference>
<gene>
    <name evidence="5" type="ORF">CLV51_103462</name>
</gene>
<reference evidence="5 6" key="1">
    <citation type="submission" date="2018-03" db="EMBL/GenBank/DDBJ databases">
        <title>Genomic Encyclopedia of Archaeal and Bacterial Type Strains, Phase II (KMG-II): from individual species to whole genera.</title>
        <authorList>
            <person name="Goeker M."/>
        </authorList>
    </citation>
    <scope>NUCLEOTIDE SEQUENCE [LARGE SCALE GENOMIC DNA]</scope>
    <source>
        <strain evidence="5 6">DSM 24859</strain>
    </source>
</reference>
<dbReference type="PANTHER" id="PTHR43343:SF3">
    <property type="entry name" value="PROTEASE DO-LIKE 8, CHLOROPLASTIC"/>
    <property type="match status" value="1"/>
</dbReference>
<proteinExistence type="inferred from homology"/>
<dbReference type="Gene3D" id="2.30.42.10">
    <property type="match status" value="1"/>
</dbReference>
<dbReference type="Pfam" id="PF13365">
    <property type="entry name" value="Trypsin_2"/>
    <property type="match status" value="1"/>
</dbReference>
<comment type="similarity">
    <text evidence="1">Belongs to the peptidase S1C family.</text>
</comment>
<dbReference type="SUPFAM" id="SSF50156">
    <property type="entry name" value="PDZ domain-like"/>
    <property type="match status" value="1"/>
</dbReference>
<dbReference type="SUPFAM" id="SSF50494">
    <property type="entry name" value="Trypsin-like serine proteases"/>
    <property type="match status" value="1"/>
</dbReference>
<dbReference type="Gene3D" id="2.40.10.10">
    <property type="entry name" value="Trypsin-like serine proteases"/>
    <property type="match status" value="2"/>
</dbReference>
<dbReference type="Proteomes" id="UP000240971">
    <property type="component" value="Unassembled WGS sequence"/>
</dbReference>
<dbReference type="InterPro" id="IPR043504">
    <property type="entry name" value="Peptidase_S1_PA_chymotrypsin"/>
</dbReference>
<evidence type="ECO:0000313" key="6">
    <source>
        <dbReference type="Proteomes" id="UP000240971"/>
    </source>
</evidence>
<dbReference type="PROSITE" id="PS50106">
    <property type="entry name" value="PDZ"/>
    <property type="match status" value="1"/>
</dbReference>
<evidence type="ECO:0000313" key="5">
    <source>
        <dbReference type="EMBL" id="PSL46483.1"/>
    </source>
</evidence>
<dbReference type="EMBL" id="PYAW01000003">
    <property type="protein sequence ID" value="PSL46483.1"/>
    <property type="molecule type" value="Genomic_DNA"/>
</dbReference>
<evidence type="ECO:0000256" key="1">
    <source>
        <dbReference type="ARBA" id="ARBA00010541"/>
    </source>
</evidence>
<protein>
    <submittedName>
        <fullName evidence="5">Do/DeqQ family serine protease</fullName>
    </submittedName>
</protein>
<evidence type="ECO:0000256" key="3">
    <source>
        <dbReference type="ARBA" id="ARBA00022801"/>
    </source>
</evidence>
<feature type="domain" description="PDZ" evidence="4">
    <location>
        <begin position="325"/>
        <end position="403"/>
    </location>
</feature>
<dbReference type="AlphaFoldDB" id="A0A2P8HJT5"/>
<accession>A0A2P8HJT5</accession>
<dbReference type="SMART" id="SM00228">
    <property type="entry name" value="PDZ"/>
    <property type="match status" value="1"/>
</dbReference>
<dbReference type="GO" id="GO:0006508">
    <property type="term" value="P:proteolysis"/>
    <property type="evidence" value="ECO:0007669"/>
    <property type="project" value="UniProtKB-KW"/>
</dbReference>
<dbReference type="GO" id="GO:0004252">
    <property type="term" value="F:serine-type endopeptidase activity"/>
    <property type="evidence" value="ECO:0007669"/>
    <property type="project" value="InterPro"/>
</dbReference>
<evidence type="ECO:0000256" key="2">
    <source>
        <dbReference type="ARBA" id="ARBA00022670"/>
    </source>
</evidence>
<dbReference type="CDD" id="cd06779">
    <property type="entry name" value="cpPDZ_Deg_HtrA-like"/>
    <property type="match status" value="1"/>
</dbReference>
<organism evidence="5 6">
    <name type="scientific">Chitinophaga niastensis</name>
    <dbReference type="NCBI Taxonomy" id="536980"/>
    <lineage>
        <taxon>Bacteria</taxon>
        <taxon>Pseudomonadati</taxon>
        <taxon>Bacteroidota</taxon>
        <taxon>Chitinophagia</taxon>
        <taxon>Chitinophagales</taxon>
        <taxon>Chitinophagaceae</taxon>
        <taxon>Chitinophaga</taxon>
    </lineage>
</organism>
<keyword evidence="2 5" id="KW-0645">Protease</keyword>
<dbReference type="Pfam" id="PF13180">
    <property type="entry name" value="PDZ_2"/>
    <property type="match status" value="1"/>
</dbReference>
<dbReference type="InterPro" id="IPR009003">
    <property type="entry name" value="Peptidase_S1_PA"/>
</dbReference>
<evidence type="ECO:0000259" key="4">
    <source>
        <dbReference type="PROSITE" id="PS50106"/>
    </source>
</evidence>
<dbReference type="PRINTS" id="PR00834">
    <property type="entry name" value="PROTEASES2C"/>
</dbReference>
<comment type="caution">
    <text evidence="5">The sequence shown here is derived from an EMBL/GenBank/DDBJ whole genome shotgun (WGS) entry which is preliminary data.</text>
</comment>
<dbReference type="InterPro" id="IPR051201">
    <property type="entry name" value="Chloro_Bact_Ser_Proteases"/>
</dbReference>
<dbReference type="OrthoDB" id="9758917at2"/>
<dbReference type="PANTHER" id="PTHR43343">
    <property type="entry name" value="PEPTIDASE S12"/>
    <property type="match status" value="1"/>
</dbReference>
<name>A0A2P8HJT5_CHINA</name>
<dbReference type="InterPro" id="IPR001940">
    <property type="entry name" value="Peptidase_S1C"/>
</dbReference>
<keyword evidence="3" id="KW-0378">Hydrolase</keyword>
<keyword evidence="6" id="KW-1185">Reference proteome</keyword>
<dbReference type="RefSeq" id="WP_106529262.1">
    <property type="nucleotide sequence ID" value="NZ_PYAW01000003.1"/>
</dbReference>
<sequence length="527" mass="55666">MKFKQIVATVLISFVTAAASIFVYSKYLQSGRSNFFQNGNTEVPVNYARYMPGTQGRSNAAAPTDFTAAAKTAVPGVVHIKTKINPRPVTNGNNLQQRRSILQDLLGDDFFGNEFNGGGDGRKYYIPGQMASGSGVLISADGYIVTNNHVIADADEINVSLSTENKSFKAKLIGADPSTDLAVIKIEAKALPYLLYGNSDNVEIGQWVLAVGYPLNLDATVTAGIVSAKSRSIGINRSGGKVNTAIESFIQTDAAVNQGNSGGALVNTSGELVGINSAIASPTGSYAGYSYAIPVNLIKKVVNDILKYGNVQRAYLGVKYPTQAAISAMSDEQLKEIGIRRDVNGAQITEVIPNGSAAAAGLRSGDVITAINGVNIPGPSQIGEQVARYKPGDKISITYLRDDKEVTVNNVIMKNVKGNTDVVKITTLDRLGVELSELDKEDAANMGINGGVRVTDIGNGIIKKQTTMAPGFVILKAGNTSITSVSALSNALDQQKTLKLIGFYPEKGGNIYYYNINTGTGAGTENL</sequence>